<feature type="transmembrane region" description="Helical" evidence="1">
    <location>
        <begin position="60"/>
        <end position="82"/>
    </location>
</feature>
<comment type="caution">
    <text evidence="2">The sequence shown here is derived from an EMBL/GenBank/DDBJ whole genome shotgun (WGS) entry which is preliminary data.</text>
</comment>
<evidence type="ECO:0000256" key="1">
    <source>
        <dbReference type="SAM" id="Phobius"/>
    </source>
</evidence>
<name>A0A0F9XJJ7_9ZZZZ</name>
<feature type="transmembrane region" description="Helical" evidence="1">
    <location>
        <begin position="34"/>
        <end position="54"/>
    </location>
</feature>
<accession>A0A0F9XJJ7</accession>
<dbReference type="AlphaFoldDB" id="A0A0F9XJJ7"/>
<sequence length="95" mass="10329">MSSLKEVARKLCAPLLNPLENSDAPYRYFPKSRAILVIMSLLFLGLAIGLAVFLPSGIELTFLIPVTVFGLIGILGLLVAWLGSERAVARLWSSK</sequence>
<organism evidence="2">
    <name type="scientific">marine sediment metagenome</name>
    <dbReference type="NCBI Taxonomy" id="412755"/>
    <lineage>
        <taxon>unclassified sequences</taxon>
        <taxon>metagenomes</taxon>
        <taxon>ecological metagenomes</taxon>
    </lineage>
</organism>
<keyword evidence="1" id="KW-1133">Transmembrane helix</keyword>
<dbReference type="EMBL" id="LAZR01000046">
    <property type="protein sequence ID" value="KKN99446.1"/>
    <property type="molecule type" value="Genomic_DNA"/>
</dbReference>
<reference evidence="2" key="1">
    <citation type="journal article" date="2015" name="Nature">
        <title>Complex archaea that bridge the gap between prokaryotes and eukaryotes.</title>
        <authorList>
            <person name="Spang A."/>
            <person name="Saw J.H."/>
            <person name="Jorgensen S.L."/>
            <person name="Zaremba-Niedzwiedzka K."/>
            <person name="Martijn J."/>
            <person name="Lind A.E."/>
            <person name="van Eijk R."/>
            <person name="Schleper C."/>
            <person name="Guy L."/>
            <person name="Ettema T.J."/>
        </authorList>
    </citation>
    <scope>NUCLEOTIDE SEQUENCE</scope>
</reference>
<evidence type="ECO:0000313" key="2">
    <source>
        <dbReference type="EMBL" id="KKN99446.1"/>
    </source>
</evidence>
<proteinExistence type="predicted"/>
<protein>
    <submittedName>
        <fullName evidence="2">Uncharacterized protein</fullName>
    </submittedName>
</protein>
<gene>
    <name evidence="2" type="ORF">LCGC14_0135370</name>
</gene>
<keyword evidence="1" id="KW-0472">Membrane</keyword>
<keyword evidence="1" id="KW-0812">Transmembrane</keyword>